<organism evidence="1 2">
    <name type="scientific">Citrus sinensis</name>
    <name type="common">Sweet orange</name>
    <name type="synonym">Citrus aurantium var. sinensis</name>
    <dbReference type="NCBI Taxonomy" id="2711"/>
    <lineage>
        <taxon>Eukaryota</taxon>
        <taxon>Viridiplantae</taxon>
        <taxon>Streptophyta</taxon>
        <taxon>Embryophyta</taxon>
        <taxon>Tracheophyta</taxon>
        <taxon>Spermatophyta</taxon>
        <taxon>Magnoliopsida</taxon>
        <taxon>eudicotyledons</taxon>
        <taxon>Gunneridae</taxon>
        <taxon>Pentapetalae</taxon>
        <taxon>rosids</taxon>
        <taxon>malvids</taxon>
        <taxon>Sapindales</taxon>
        <taxon>Rutaceae</taxon>
        <taxon>Aurantioideae</taxon>
        <taxon>Citrus</taxon>
    </lineage>
</organism>
<keyword evidence="2" id="KW-1185">Reference proteome</keyword>
<dbReference type="EMBL" id="CM039178">
    <property type="protein sequence ID" value="KAH9678532.1"/>
    <property type="molecule type" value="Genomic_DNA"/>
</dbReference>
<sequence>MEPFLKKFFPEVNRKMREDTKVSNYCKFDSQLLATFISSFYQSPRPHSVYIDWGVAFLAGSALGGSAFNIYMLIFGRLLLGVGIGFGNQSVPLYLSEMAPPKYRGTFIIGFQLCAAIGVLSTNLLNYGTQKIKGSWGWRISLAMAAAPASILTIGASDWWYRYSFSNHINDSSR</sequence>
<comment type="caution">
    <text evidence="1">The sequence shown here is derived from an EMBL/GenBank/DDBJ whole genome shotgun (WGS) entry which is preliminary data.</text>
</comment>
<proteinExistence type="predicted"/>
<dbReference type="Proteomes" id="UP000829398">
    <property type="component" value="Chromosome 9"/>
</dbReference>
<name>A0ACB8HW59_CITSI</name>
<protein>
    <submittedName>
        <fullName evidence="1">Sugar transport protein 3</fullName>
    </submittedName>
</protein>
<keyword evidence="1" id="KW-0813">Transport</keyword>
<keyword evidence="1" id="KW-0762">Sugar transport</keyword>
<accession>A0ACB8HW59</accession>
<reference evidence="2" key="1">
    <citation type="journal article" date="2023" name="Hortic. Res.">
        <title>A chromosome-level phased genome enabling allele-level studies in sweet orange: a case study on citrus Huanglongbing tolerance.</title>
        <authorList>
            <person name="Wu B."/>
            <person name="Yu Q."/>
            <person name="Deng Z."/>
            <person name="Duan Y."/>
            <person name="Luo F."/>
            <person name="Gmitter F. Jr."/>
        </authorList>
    </citation>
    <scope>NUCLEOTIDE SEQUENCE [LARGE SCALE GENOMIC DNA]</scope>
    <source>
        <strain evidence="2">cv. Valencia</strain>
    </source>
</reference>
<evidence type="ECO:0000313" key="2">
    <source>
        <dbReference type="Proteomes" id="UP000829398"/>
    </source>
</evidence>
<evidence type="ECO:0000313" key="1">
    <source>
        <dbReference type="EMBL" id="KAH9678532.1"/>
    </source>
</evidence>
<gene>
    <name evidence="1" type="ORF">KPL71_025751</name>
</gene>